<keyword evidence="3" id="KW-1185">Reference proteome</keyword>
<dbReference type="AlphaFoldDB" id="A0A1L8TR99"/>
<gene>
    <name evidence="2" type="ORF">RV04_GL001100</name>
</gene>
<evidence type="ECO:0000313" key="2">
    <source>
        <dbReference type="EMBL" id="OJG46672.1"/>
    </source>
</evidence>
<protein>
    <submittedName>
        <fullName evidence="2">Uncharacterized protein</fullName>
    </submittedName>
</protein>
<keyword evidence="1" id="KW-0472">Membrane</keyword>
<feature type="transmembrane region" description="Helical" evidence="1">
    <location>
        <begin position="98"/>
        <end position="121"/>
    </location>
</feature>
<keyword evidence="1" id="KW-0812">Transmembrane</keyword>
<name>A0A1L8TR99_9ENTE</name>
<dbReference type="Proteomes" id="UP000182077">
    <property type="component" value="Unassembled WGS sequence"/>
</dbReference>
<dbReference type="STRING" id="249189.RV04_GL001100"/>
<evidence type="ECO:0000256" key="1">
    <source>
        <dbReference type="SAM" id="Phobius"/>
    </source>
</evidence>
<proteinExistence type="predicted"/>
<dbReference type="EMBL" id="JXKQ01000002">
    <property type="protein sequence ID" value="OJG46672.1"/>
    <property type="molecule type" value="Genomic_DNA"/>
</dbReference>
<accession>A0A1L8TR99</accession>
<reference evidence="2 3" key="1">
    <citation type="submission" date="2014-12" db="EMBL/GenBank/DDBJ databases">
        <title>Draft genome sequences of 29 type strains of Enterococci.</title>
        <authorList>
            <person name="Zhong Z."/>
            <person name="Sun Z."/>
            <person name="Liu W."/>
            <person name="Zhang W."/>
            <person name="Zhang H."/>
        </authorList>
    </citation>
    <scope>NUCLEOTIDE SEQUENCE [LARGE SCALE GENOMIC DNA]</scope>
    <source>
        <strain evidence="2 3">DSM 17122</strain>
    </source>
</reference>
<sequence length="139" mass="16058">MYFSTKGERSVENEEKKFIGLEYLEVDSLEKYASIYEDGYSNLGWRLIDQKKQHAAKVTLRFKRDRKIRNKAELTRLQRKFDSLVRDIIHLENSKKTLATASSIFTGIIGCAFLAGSVFFVNDDQIFLCILFSIPGFLC</sequence>
<comment type="caution">
    <text evidence="2">The sequence shown here is derived from an EMBL/GenBank/DDBJ whole genome shotgun (WGS) entry which is preliminary data.</text>
</comment>
<organism evidence="2 3">
    <name type="scientific">Enterococcus hermanniensis</name>
    <dbReference type="NCBI Taxonomy" id="249189"/>
    <lineage>
        <taxon>Bacteria</taxon>
        <taxon>Bacillati</taxon>
        <taxon>Bacillota</taxon>
        <taxon>Bacilli</taxon>
        <taxon>Lactobacillales</taxon>
        <taxon>Enterococcaceae</taxon>
        <taxon>Enterococcus</taxon>
    </lineage>
</organism>
<keyword evidence="1" id="KW-1133">Transmembrane helix</keyword>
<evidence type="ECO:0000313" key="3">
    <source>
        <dbReference type="Proteomes" id="UP000182077"/>
    </source>
</evidence>